<dbReference type="Proteomes" id="UP001515480">
    <property type="component" value="Unassembled WGS sequence"/>
</dbReference>
<evidence type="ECO:0000256" key="1">
    <source>
        <dbReference type="ARBA" id="ARBA00009100"/>
    </source>
</evidence>
<dbReference type="PANTHER" id="PTHR12233">
    <property type="entry name" value="VACUOLAR PROTEIN SORTING 26 RELATED"/>
    <property type="match status" value="1"/>
</dbReference>
<proteinExistence type="inferred from homology"/>
<reference evidence="2 3" key="1">
    <citation type="journal article" date="2024" name="Science">
        <title>Giant polyketide synthase enzymes in the biosynthesis of giant marine polyether toxins.</title>
        <authorList>
            <person name="Fallon T.R."/>
            <person name="Shende V.V."/>
            <person name="Wierzbicki I.H."/>
            <person name="Pendleton A.L."/>
            <person name="Watervoot N.F."/>
            <person name="Auber R.P."/>
            <person name="Gonzalez D.J."/>
            <person name="Wisecaver J.H."/>
            <person name="Moore B.S."/>
        </authorList>
    </citation>
    <scope>NUCLEOTIDE SEQUENCE [LARGE SCALE GENOMIC DNA]</scope>
    <source>
        <strain evidence="2 3">12B1</strain>
    </source>
</reference>
<organism evidence="2 3">
    <name type="scientific">Prymnesium parvum</name>
    <name type="common">Toxic golden alga</name>
    <dbReference type="NCBI Taxonomy" id="97485"/>
    <lineage>
        <taxon>Eukaryota</taxon>
        <taxon>Haptista</taxon>
        <taxon>Haptophyta</taxon>
        <taxon>Prymnesiophyceae</taxon>
        <taxon>Prymnesiales</taxon>
        <taxon>Prymnesiaceae</taxon>
        <taxon>Prymnesium</taxon>
    </lineage>
</organism>
<dbReference type="Pfam" id="PF03643">
    <property type="entry name" value="Vps26"/>
    <property type="match status" value="1"/>
</dbReference>
<dbReference type="GO" id="GO:0006886">
    <property type="term" value="P:intracellular protein transport"/>
    <property type="evidence" value="ECO:0007669"/>
    <property type="project" value="InterPro"/>
</dbReference>
<dbReference type="InterPro" id="IPR014752">
    <property type="entry name" value="Arrestin-like_C"/>
</dbReference>
<dbReference type="FunFam" id="2.60.40.640:FF:000024">
    <property type="entry name" value="Down syndrome critical region protein 3"/>
    <property type="match status" value="1"/>
</dbReference>
<evidence type="ECO:0000313" key="2">
    <source>
        <dbReference type="EMBL" id="KAL1500475.1"/>
    </source>
</evidence>
<evidence type="ECO:0000313" key="3">
    <source>
        <dbReference type="Proteomes" id="UP001515480"/>
    </source>
</evidence>
<dbReference type="Gene3D" id="2.60.40.640">
    <property type="match status" value="2"/>
</dbReference>
<dbReference type="EMBL" id="JBGBPQ010000023">
    <property type="protein sequence ID" value="KAL1500475.1"/>
    <property type="molecule type" value="Genomic_DNA"/>
</dbReference>
<sequence>MCASTPPATGAPHYFNPPWSRIGASARIMPACGADPHIIYCVYWHAPPRLPHAPNECLTHLYRSIDIRLGRMDRVYRPGDKVVGTAVVIVRGSSLSHDGIALSADGSASLQLSAKSVGLFEAFYSTIKPQKLFGFNATLAPTGKLADGTHEFDFEFEVRGTEGEKLLESYHGVYINTQYVITVEVRRGMLAKNLKRSVEFIVEVPEPRQLKLQPMPFSIVPESLENVRKSALSRIPTFKITGVLDSVICSIQHPLSGEVIVEECSATIKSIELQLVRVETCSYADGMAREATEIQNIQIADGSVCQGWSIPIHMVFPRLFTCPTVLTRTFKVEFEVNLVILFSDGHLLTENFPLKLLRTA</sequence>
<dbReference type="AlphaFoldDB" id="A0AB34IKC9"/>
<gene>
    <name evidence="2" type="ORF">AB1Y20_013132</name>
</gene>
<accession>A0AB34IKC9</accession>
<protein>
    <recommendedName>
        <fullName evidence="4">Down syndrome critical region protein 3</fullName>
    </recommendedName>
</protein>
<comment type="caution">
    <text evidence="2">The sequence shown here is derived from an EMBL/GenBank/DDBJ whole genome shotgun (WGS) entry which is preliminary data.</text>
</comment>
<dbReference type="InterPro" id="IPR028934">
    <property type="entry name" value="Vps26-related"/>
</dbReference>
<keyword evidence="3" id="KW-1185">Reference proteome</keyword>
<comment type="similarity">
    <text evidence="1">Belongs to the VPS26 family.</text>
</comment>
<name>A0AB34IKC9_PRYPA</name>
<evidence type="ECO:0008006" key="4">
    <source>
        <dbReference type="Google" id="ProtNLM"/>
    </source>
</evidence>